<organism evidence="4 5">
    <name type="scientific">Caulochytrium protostelioides</name>
    <dbReference type="NCBI Taxonomy" id="1555241"/>
    <lineage>
        <taxon>Eukaryota</taxon>
        <taxon>Fungi</taxon>
        <taxon>Fungi incertae sedis</taxon>
        <taxon>Chytridiomycota</taxon>
        <taxon>Chytridiomycota incertae sedis</taxon>
        <taxon>Chytridiomycetes</taxon>
        <taxon>Caulochytriales</taxon>
        <taxon>Caulochytriaceae</taxon>
        <taxon>Caulochytrium</taxon>
    </lineage>
</organism>
<keyword evidence="1" id="KW-0433">Leucine-rich repeat</keyword>
<dbReference type="GO" id="GO:0005737">
    <property type="term" value="C:cytoplasm"/>
    <property type="evidence" value="ECO:0007669"/>
    <property type="project" value="TreeGrafter"/>
</dbReference>
<gene>
    <name evidence="4" type="ORF">CAUPRSCDRAFT_11572</name>
</gene>
<name>A0A4P9WW39_9FUNG</name>
<dbReference type="SUPFAM" id="SSF52075">
    <property type="entry name" value="Outer arm dynein light chain 1"/>
    <property type="match status" value="1"/>
</dbReference>
<dbReference type="InterPro" id="IPR003591">
    <property type="entry name" value="Leu-rich_rpt_typical-subtyp"/>
</dbReference>
<accession>A0A4P9WW39</accession>
<evidence type="ECO:0008006" key="6">
    <source>
        <dbReference type="Google" id="ProtNLM"/>
    </source>
</evidence>
<protein>
    <recommendedName>
        <fullName evidence="6">L domain-like protein</fullName>
    </recommendedName>
</protein>
<dbReference type="Pfam" id="PF00560">
    <property type="entry name" value="LRR_1"/>
    <property type="match status" value="1"/>
</dbReference>
<feature type="compositionally biased region" description="Low complexity" evidence="3">
    <location>
        <begin position="272"/>
        <end position="284"/>
    </location>
</feature>
<evidence type="ECO:0000256" key="2">
    <source>
        <dbReference type="ARBA" id="ARBA00022737"/>
    </source>
</evidence>
<feature type="region of interest" description="Disordered" evidence="3">
    <location>
        <begin position="521"/>
        <end position="540"/>
    </location>
</feature>
<dbReference type="Proteomes" id="UP000268535">
    <property type="component" value="Unassembled WGS sequence"/>
</dbReference>
<dbReference type="EMBL" id="ML009662">
    <property type="protein sequence ID" value="RKO96735.1"/>
    <property type="molecule type" value="Genomic_DNA"/>
</dbReference>
<evidence type="ECO:0000313" key="4">
    <source>
        <dbReference type="EMBL" id="RKO96735.1"/>
    </source>
</evidence>
<sequence>MVRVASTPPSSAFAVTMNPLTWRHSQRERASITELVDAVFDRQDTLLDLSRRDLADIPDELLDLRNFVAIPIPSPDDVVEDAEADPSQALAFPAVPLGHPGAVAPMAQTATLRPAPSSASTRPELLQRLPSIDHEQGLALDLSSNAITHLPPAFFDLRLRFLSLRNNALAHLPFTIQRMTQLKELSLGHNQLTTLPREIKSLPRLTVLSTWPNPLLERPEGQQADVAVLTPLPALVELALRALLRNQRNTMAAKRLAQQPCQTPHRCTLSTTAASASAASSASTLVRNPPRRSHTMDAGLSSLALATGSTTALAGADPSLRSVAQAPVRATPSMAMSPGLGATAPFASNPFVASRPAVVSHQFHNHPARGAPGELAPYSLTMLAEGPLRPHRSVTTPIPCQWGRVASSDSIHSADSSSSALSEVSSSSSDEWESGFKRTAPPAASAAAAPDTTSAASHHAAAETDAETSEAETLAALTMAASPASSRGSASTVMAMTTPGTVPSGATTTAFAATASSASGALKTVTPPRRRWSQSSARSESSLRTLVSPLSISGALRTFDVTSPGRGFKPVRLATVFQDARPDALAETVAWMASDGRESLVDRGTFGIVTESEGALPPPPPADPPTSLSWCEPCMARRAALEAPSKIYLPGALKPASAAAVAAASLSSRIPVHLAALLNDHIDHLCPGPGCETAFVVPSVIRVQTEVVLGQRVPLRYEFCCMACHAAFEKEQQQQQQQRSQVQPGPATPATADLQSHLEAPPPIPTASAAPAIPL</sequence>
<dbReference type="InterPro" id="IPR032675">
    <property type="entry name" value="LRR_dom_sf"/>
</dbReference>
<dbReference type="PROSITE" id="PS51450">
    <property type="entry name" value="LRR"/>
    <property type="match status" value="1"/>
</dbReference>
<keyword evidence="2" id="KW-0677">Repeat</keyword>
<evidence type="ECO:0000256" key="1">
    <source>
        <dbReference type="ARBA" id="ARBA00022614"/>
    </source>
</evidence>
<dbReference type="SMART" id="SM00369">
    <property type="entry name" value="LRR_TYP"/>
    <property type="match status" value="2"/>
</dbReference>
<dbReference type="Gene3D" id="3.80.10.10">
    <property type="entry name" value="Ribonuclease Inhibitor"/>
    <property type="match status" value="1"/>
</dbReference>
<dbReference type="InterPro" id="IPR001611">
    <property type="entry name" value="Leu-rich_rpt"/>
</dbReference>
<feature type="compositionally biased region" description="Low complexity" evidence="3">
    <location>
        <begin position="766"/>
        <end position="775"/>
    </location>
</feature>
<dbReference type="AlphaFoldDB" id="A0A4P9WW39"/>
<dbReference type="PANTHER" id="PTHR48051">
    <property type="match status" value="1"/>
</dbReference>
<evidence type="ECO:0000256" key="3">
    <source>
        <dbReference type="SAM" id="MobiDB-lite"/>
    </source>
</evidence>
<evidence type="ECO:0000313" key="5">
    <source>
        <dbReference type="Proteomes" id="UP000268535"/>
    </source>
</evidence>
<feature type="region of interest" description="Disordered" evidence="3">
    <location>
        <begin position="272"/>
        <end position="294"/>
    </location>
</feature>
<feature type="region of interest" description="Disordered" evidence="3">
    <location>
        <begin position="431"/>
        <end position="471"/>
    </location>
</feature>
<reference evidence="5" key="1">
    <citation type="journal article" date="2018" name="Nat. Microbiol.">
        <title>Leveraging single-cell genomics to expand the fungal tree of life.</title>
        <authorList>
            <person name="Ahrendt S.R."/>
            <person name="Quandt C.A."/>
            <person name="Ciobanu D."/>
            <person name="Clum A."/>
            <person name="Salamov A."/>
            <person name="Andreopoulos B."/>
            <person name="Cheng J.F."/>
            <person name="Woyke T."/>
            <person name="Pelin A."/>
            <person name="Henrissat B."/>
            <person name="Reynolds N.K."/>
            <person name="Benny G.L."/>
            <person name="Smith M.E."/>
            <person name="James T.Y."/>
            <person name="Grigoriev I.V."/>
        </authorList>
    </citation>
    <scope>NUCLEOTIDE SEQUENCE [LARGE SCALE GENOMIC DNA]</scope>
    <source>
        <strain evidence="5">ATCC 52028</strain>
    </source>
</reference>
<proteinExistence type="predicted"/>
<dbReference type="InterPro" id="IPR050216">
    <property type="entry name" value="LRR_domain-containing"/>
</dbReference>
<dbReference type="PANTHER" id="PTHR48051:SF1">
    <property type="entry name" value="RAS SUPPRESSOR PROTEIN 1"/>
    <property type="match status" value="1"/>
</dbReference>
<feature type="compositionally biased region" description="Low complexity" evidence="3">
    <location>
        <begin position="439"/>
        <end position="459"/>
    </location>
</feature>
<feature type="region of interest" description="Disordered" evidence="3">
    <location>
        <begin position="735"/>
        <end position="775"/>
    </location>
</feature>